<dbReference type="AlphaFoldDB" id="A0A177DFY5"/>
<dbReference type="Proteomes" id="UP000077248">
    <property type="component" value="Unassembled WGS sequence"/>
</dbReference>
<dbReference type="KEGG" id="aalt:CC77DRAFT_246822"/>
<dbReference type="GeneID" id="29116438"/>
<feature type="signal peptide" evidence="1">
    <location>
        <begin position="1"/>
        <end position="26"/>
    </location>
</feature>
<evidence type="ECO:0000256" key="1">
    <source>
        <dbReference type="SAM" id="SignalP"/>
    </source>
</evidence>
<feature type="chain" id="PRO_5008059400" description="Secreted protein" evidence="1">
    <location>
        <begin position="27"/>
        <end position="100"/>
    </location>
</feature>
<accession>A0A177DFY5</accession>
<reference evidence="2 3" key="1">
    <citation type="submission" date="2016-05" db="EMBL/GenBank/DDBJ databases">
        <title>Comparative analysis of secretome profiles of manganese(II)-oxidizing ascomycete fungi.</title>
        <authorList>
            <consortium name="DOE Joint Genome Institute"/>
            <person name="Zeiner C.A."/>
            <person name="Purvine S.O."/>
            <person name="Zink E.M."/>
            <person name="Wu S."/>
            <person name="Pasa-Tolic L."/>
            <person name="Chaput D.L."/>
            <person name="Haridas S."/>
            <person name="Grigoriev I.V."/>
            <person name="Santelli C.M."/>
            <person name="Hansel C.M."/>
        </authorList>
    </citation>
    <scope>NUCLEOTIDE SEQUENCE [LARGE SCALE GENOMIC DNA]</scope>
    <source>
        <strain evidence="2 3">SRC1lrK2f</strain>
    </source>
</reference>
<evidence type="ECO:0008006" key="4">
    <source>
        <dbReference type="Google" id="ProtNLM"/>
    </source>
</evidence>
<keyword evidence="1" id="KW-0732">Signal</keyword>
<organism evidence="2 3">
    <name type="scientific">Alternaria alternata</name>
    <name type="common">Alternaria rot fungus</name>
    <name type="synonym">Torula alternata</name>
    <dbReference type="NCBI Taxonomy" id="5599"/>
    <lineage>
        <taxon>Eukaryota</taxon>
        <taxon>Fungi</taxon>
        <taxon>Dikarya</taxon>
        <taxon>Ascomycota</taxon>
        <taxon>Pezizomycotina</taxon>
        <taxon>Dothideomycetes</taxon>
        <taxon>Pleosporomycetidae</taxon>
        <taxon>Pleosporales</taxon>
        <taxon>Pleosporineae</taxon>
        <taxon>Pleosporaceae</taxon>
        <taxon>Alternaria</taxon>
        <taxon>Alternaria sect. Alternaria</taxon>
        <taxon>Alternaria alternata complex</taxon>
    </lineage>
</organism>
<keyword evidence="3" id="KW-1185">Reference proteome</keyword>
<gene>
    <name evidence="2" type="ORF">CC77DRAFT_246822</name>
</gene>
<proteinExistence type="predicted"/>
<dbReference type="RefSeq" id="XP_018383413.1">
    <property type="nucleotide sequence ID" value="XM_018530844.1"/>
</dbReference>
<protein>
    <recommendedName>
        <fullName evidence="4">Secreted protein</fullName>
    </recommendedName>
</protein>
<dbReference type="VEuPathDB" id="FungiDB:CC77DRAFT_246822"/>
<name>A0A177DFY5_ALTAL</name>
<dbReference type="EMBL" id="KV441485">
    <property type="protein sequence ID" value="OAG17992.1"/>
    <property type="molecule type" value="Genomic_DNA"/>
</dbReference>
<sequence length="100" mass="11201">MHLCSSSRFVQSFLCCCCILSDLSHALTVSPAPHSALGHQRPFVAHRAHIRAARSPACSEPRSKHLQSMTCMYPSPRTKASCLHLFCRCLYVCFCIKLLH</sequence>
<evidence type="ECO:0000313" key="3">
    <source>
        <dbReference type="Proteomes" id="UP000077248"/>
    </source>
</evidence>
<evidence type="ECO:0000313" key="2">
    <source>
        <dbReference type="EMBL" id="OAG17992.1"/>
    </source>
</evidence>